<protein>
    <recommendedName>
        <fullName evidence="1">Anti-CBASS protein Acb1-like N-terminal domain-containing protein</fullName>
    </recommendedName>
</protein>
<evidence type="ECO:0000313" key="2">
    <source>
        <dbReference type="EMBL" id="KKM77472.1"/>
    </source>
</evidence>
<dbReference type="EMBL" id="LAZR01008636">
    <property type="protein sequence ID" value="KKM77472.1"/>
    <property type="molecule type" value="Genomic_DNA"/>
</dbReference>
<dbReference type="InterPro" id="IPR024459">
    <property type="entry name" value="Acb1-like_N"/>
</dbReference>
<accession>A0A0F9N7P2</accession>
<comment type="caution">
    <text evidence="2">The sequence shown here is derived from an EMBL/GenBank/DDBJ whole genome shotgun (WGS) entry which is preliminary data.</text>
</comment>
<dbReference type="Pfam" id="PF06381">
    <property type="entry name" value="Phage_portal_3"/>
    <property type="match status" value="1"/>
</dbReference>
<reference evidence="2" key="1">
    <citation type="journal article" date="2015" name="Nature">
        <title>Complex archaea that bridge the gap between prokaryotes and eukaryotes.</title>
        <authorList>
            <person name="Spang A."/>
            <person name="Saw J.H."/>
            <person name="Jorgensen S.L."/>
            <person name="Zaremba-Niedzwiedzka K."/>
            <person name="Martijn J."/>
            <person name="Lind A.E."/>
            <person name="van Eijk R."/>
            <person name="Schleper C."/>
            <person name="Guy L."/>
            <person name="Ettema T.J."/>
        </authorList>
    </citation>
    <scope>NUCLEOTIDE SEQUENCE</scope>
</reference>
<gene>
    <name evidence="2" type="ORF">LCGC14_1369640</name>
</gene>
<sequence>MAKKINTDSDKAQARYDSYMNALTGLGGLADKSLRTKFLYAPILQDEVLTEMYLGDGFSKKIVTQVADDMTRNWITIPGDPSGKIIKEMARLKAQSKYNEALDWQRLYRGGLIHVGALDGGELDKPLVPEKVKEIAYMNVYSAMDVNMATTDFVTDVNSEYYNSIEIFKIRGENGVPFSVHRSRLLLFFGE</sequence>
<feature type="non-terminal residue" evidence="2">
    <location>
        <position position="191"/>
    </location>
</feature>
<evidence type="ECO:0000259" key="1">
    <source>
        <dbReference type="Pfam" id="PF06381"/>
    </source>
</evidence>
<name>A0A0F9N7P2_9ZZZZ</name>
<feature type="domain" description="Anti-CBASS protein Acb1-like N-terminal" evidence="1">
    <location>
        <begin position="50"/>
        <end position="188"/>
    </location>
</feature>
<proteinExistence type="predicted"/>
<dbReference type="AlphaFoldDB" id="A0A0F9N7P2"/>
<organism evidence="2">
    <name type="scientific">marine sediment metagenome</name>
    <dbReference type="NCBI Taxonomy" id="412755"/>
    <lineage>
        <taxon>unclassified sequences</taxon>
        <taxon>metagenomes</taxon>
        <taxon>ecological metagenomes</taxon>
    </lineage>
</organism>